<organism evidence="2 3">
    <name type="scientific">Papaver somniferum</name>
    <name type="common">Opium poppy</name>
    <dbReference type="NCBI Taxonomy" id="3469"/>
    <lineage>
        <taxon>Eukaryota</taxon>
        <taxon>Viridiplantae</taxon>
        <taxon>Streptophyta</taxon>
        <taxon>Embryophyta</taxon>
        <taxon>Tracheophyta</taxon>
        <taxon>Spermatophyta</taxon>
        <taxon>Magnoliopsida</taxon>
        <taxon>Ranunculales</taxon>
        <taxon>Papaveraceae</taxon>
        <taxon>Papaveroideae</taxon>
        <taxon>Papaver</taxon>
    </lineage>
</organism>
<dbReference type="InterPro" id="IPR047136">
    <property type="entry name" value="PurB_bact"/>
</dbReference>
<dbReference type="Pfam" id="PF08268">
    <property type="entry name" value="FBA_3"/>
    <property type="match status" value="1"/>
</dbReference>
<dbReference type="AlphaFoldDB" id="A0A4Y7J3D7"/>
<evidence type="ECO:0000313" key="3">
    <source>
        <dbReference type="Proteomes" id="UP000316621"/>
    </source>
</evidence>
<reference evidence="2 3" key="1">
    <citation type="journal article" date="2018" name="Science">
        <title>The opium poppy genome and morphinan production.</title>
        <authorList>
            <person name="Guo L."/>
            <person name="Winzer T."/>
            <person name="Yang X."/>
            <person name="Li Y."/>
            <person name="Ning Z."/>
            <person name="He Z."/>
            <person name="Teodor R."/>
            <person name="Lu Y."/>
            <person name="Bowser T.A."/>
            <person name="Graham I.A."/>
            <person name="Ye K."/>
        </authorList>
    </citation>
    <scope>NUCLEOTIDE SEQUENCE [LARGE SCALE GENOMIC DNA]</scope>
    <source>
        <strain evidence="3">cv. HN1</strain>
        <tissue evidence="2">Leaves</tissue>
    </source>
</reference>
<dbReference type="Gene3D" id="1.20.200.10">
    <property type="entry name" value="Fumarase/aspartase (Central domain)"/>
    <property type="match status" value="1"/>
</dbReference>
<feature type="domain" description="F-box associated beta-propeller type 3" evidence="1">
    <location>
        <begin position="200"/>
        <end position="330"/>
    </location>
</feature>
<dbReference type="EMBL" id="CM010717">
    <property type="protein sequence ID" value="RZC54268.1"/>
    <property type="molecule type" value="Genomic_DNA"/>
</dbReference>
<proteinExistence type="predicted"/>
<evidence type="ECO:0000313" key="2">
    <source>
        <dbReference type="EMBL" id="RZC54268.1"/>
    </source>
</evidence>
<sequence>MAARAIAKNIYVNPQALSMIRRVFLSPGIDRTRSCSEMVKATVKTSSAEDESKTIKDNVNKVKAVVYDDVWKTKIVEEIEETGLKLLQLLRKLRDEEDEMFIDSNDKVVNYMKPIYKLWSKKIEEEERKLLQEGWTHLRDSLLGTPGLETCHIRSLLSIQHHIGSGGEGIVKFATASPHTGLIDVRRLALQRPGPYGLPRQVVMGVVCITTKDAFLLYNPTTGAASPWIETTTTRKGKARRQVESIALGFDHQFVGSRHKVICISRYVKKRSAPPDPKDDFLVVEVLTVRDRIWDIGEHEWRELEFTPRSFVVGDKFVFLDGPLYMDVQEFIDSSKHMWSMLMEVDGKVAILKSFSIEALRRKDLIFIRSRRRISYYNRKTKVSLQAVVNLLCRINEPATPTTLGKEMTIFAARLSQQRHHLSKIAFLGKFAGATGNYNAHLVAYPELIWARVAEETVQCNEIVQCYIDGLQQGCMGLRIPPF</sequence>
<dbReference type="PANTHER" id="PTHR43411">
    <property type="entry name" value="ADENYLOSUCCINATE LYASE"/>
    <property type="match status" value="1"/>
</dbReference>
<evidence type="ECO:0000259" key="1">
    <source>
        <dbReference type="Pfam" id="PF08268"/>
    </source>
</evidence>
<dbReference type="Gramene" id="RZC54268">
    <property type="protein sequence ID" value="RZC54268"/>
    <property type="gene ID" value="C5167_013122"/>
</dbReference>
<protein>
    <recommendedName>
        <fullName evidence="1">F-box associated beta-propeller type 3 domain-containing protein</fullName>
    </recommendedName>
</protein>
<dbReference type="InterPro" id="IPR008948">
    <property type="entry name" value="L-Aspartase-like"/>
</dbReference>
<dbReference type="STRING" id="3469.A0A4Y7J3D7"/>
<accession>A0A4Y7J3D7</accession>
<dbReference type="SUPFAM" id="SSF48557">
    <property type="entry name" value="L-aspartase-like"/>
    <property type="match status" value="1"/>
</dbReference>
<dbReference type="Proteomes" id="UP000316621">
    <property type="component" value="Chromosome 3"/>
</dbReference>
<dbReference type="PANTHER" id="PTHR43411:SF1">
    <property type="entry name" value="ADENYLOSUCCINATE LYASE"/>
    <property type="match status" value="1"/>
</dbReference>
<dbReference type="InterPro" id="IPR013187">
    <property type="entry name" value="F-box-assoc_dom_typ3"/>
</dbReference>
<dbReference type="GO" id="GO:0003824">
    <property type="term" value="F:catalytic activity"/>
    <property type="evidence" value="ECO:0007669"/>
    <property type="project" value="InterPro"/>
</dbReference>
<name>A0A4Y7J3D7_PAPSO</name>
<keyword evidence="3" id="KW-1185">Reference proteome</keyword>
<gene>
    <name evidence="2" type="ORF">C5167_013122</name>
</gene>